<feature type="binding site" evidence="3">
    <location>
        <begin position="12"/>
        <end position="17"/>
    </location>
    <ligand>
        <name>ATP</name>
        <dbReference type="ChEBI" id="CHEBI:30616"/>
    </ligand>
</feature>
<keyword evidence="6" id="KW-1185">Reference proteome</keyword>
<comment type="caution">
    <text evidence="5">The sequence shown here is derived from an EMBL/GenBank/DDBJ whole genome shotgun (WGS) entry which is preliminary data.</text>
</comment>
<keyword evidence="3" id="KW-0963">Cytoplasm</keyword>
<keyword evidence="3 5" id="KW-0418">Kinase</keyword>
<proteinExistence type="inferred from homology"/>
<name>A0ABT7L623_9BACI</name>
<dbReference type="PANTHER" id="PTHR10695:SF46">
    <property type="entry name" value="BIFUNCTIONAL COENZYME A SYNTHASE-RELATED"/>
    <property type="match status" value="1"/>
</dbReference>
<keyword evidence="1 3" id="KW-0547">Nucleotide-binding</keyword>
<dbReference type="CDD" id="cd02022">
    <property type="entry name" value="DPCK"/>
    <property type="match status" value="1"/>
</dbReference>
<keyword evidence="3" id="KW-0173">Coenzyme A biosynthesis</keyword>
<comment type="function">
    <text evidence="3">Catalyzes the phosphorylation of the 3'-hydroxyl group of dephosphocoenzyme A to form coenzyme A.</text>
</comment>
<dbReference type="RefSeq" id="WP_285931766.1">
    <property type="nucleotide sequence ID" value="NZ_JASTZU010000032.1"/>
</dbReference>
<dbReference type="PROSITE" id="PS51219">
    <property type="entry name" value="DPCK"/>
    <property type="match status" value="1"/>
</dbReference>
<evidence type="ECO:0000256" key="2">
    <source>
        <dbReference type="ARBA" id="ARBA00022840"/>
    </source>
</evidence>
<evidence type="ECO:0000313" key="5">
    <source>
        <dbReference type="EMBL" id="MDL4840650.1"/>
    </source>
</evidence>
<dbReference type="GO" id="GO:0004140">
    <property type="term" value="F:dephospho-CoA kinase activity"/>
    <property type="evidence" value="ECO:0007669"/>
    <property type="project" value="UniProtKB-EC"/>
</dbReference>
<evidence type="ECO:0000256" key="3">
    <source>
        <dbReference type="HAMAP-Rule" id="MF_00376"/>
    </source>
</evidence>
<evidence type="ECO:0000256" key="4">
    <source>
        <dbReference type="NCBIfam" id="TIGR00152"/>
    </source>
</evidence>
<dbReference type="InterPro" id="IPR027417">
    <property type="entry name" value="P-loop_NTPase"/>
</dbReference>
<dbReference type="SUPFAM" id="SSF52540">
    <property type="entry name" value="P-loop containing nucleoside triphosphate hydrolases"/>
    <property type="match status" value="1"/>
</dbReference>
<organism evidence="5 6">
    <name type="scientific">Aquibacillus rhizosphaerae</name>
    <dbReference type="NCBI Taxonomy" id="3051431"/>
    <lineage>
        <taxon>Bacteria</taxon>
        <taxon>Bacillati</taxon>
        <taxon>Bacillota</taxon>
        <taxon>Bacilli</taxon>
        <taxon>Bacillales</taxon>
        <taxon>Bacillaceae</taxon>
        <taxon>Aquibacillus</taxon>
    </lineage>
</organism>
<comment type="subcellular location">
    <subcellularLocation>
        <location evidence="3">Cytoplasm</location>
    </subcellularLocation>
</comment>
<accession>A0ABT7L623</accession>
<dbReference type="NCBIfam" id="TIGR00152">
    <property type="entry name" value="dephospho-CoA kinase"/>
    <property type="match status" value="1"/>
</dbReference>
<dbReference type="Proteomes" id="UP001235343">
    <property type="component" value="Unassembled WGS sequence"/>
</dbReference>
<keyword evidence="2 3" id="KW-0067">ATP-binding</keyword>
<dbReference type="Pfam" id="PF01121">
    <property type="entry name" value="CoaE"/>
    <property type="match status" value="1"/>
</dbReference>
<evidence type="ECO:0000313" key="6">
    <source>
        <dbReference type="Proteomes" id="UP001235343"/>
    </source>
</evidence>
<dbReference type="PANTHER" id="PTHR10695">
    <property type="entry name" value="DEPHOSPHO-COA KINASE-RELATED"/>
    <property type="match status" value="1"/>
</dbReference>
<sequence>MVLIIGLTGSIATGKSTVARMLINNNIPVIDADIISRKVVEPGEPAYFKIIETFGTEILEVNEKIDRKKLGRIIFSDELKRKQLNEIVHPAVRETMLQEKNKRIKLGEEVIVLDIPLLFESKLTDLVDKIVVVYVEEQIQLARLMERDKSSQEDALKRIRSQMSIKQKAEMADQVIDNSGTLKETEEQLQKILTMWNIYI</sequence>
<protein>
    <recommendedName>
        <fullName evidence="3 4">Dephospho-CoA kinase</fullName>
        <ecNumber evidence="3 4">2.7.1.24</ecNumber>
    </recommendedName>
    <alternativeName>
        <fullName evidence="3">Dephosphocoenzyme A kinase</fullName>
    </alternativeName>
</protein>
<comment type="catalytic activity">
    <reaction evidence="3">
        <text>3'-dephospho-CoA + ATP = ADP + CoA + H(+)</text>
        <dbReference type="Rhea" id="RHEA:18245"/>
        <dbReference type="ChEBI" id="CHEBI:15378"/>
        <dbReference type="ChEBI" id="CHEBI:30616"/>
        <dbReference type="ChEBI" id="CHEBI:57287"/>
        <dbReference type="ChEBI" id="CHEBI:57328"/>
        <dbReference type="ChEBI" id="CHEBI:456216"/>
        <dbReference type="EC" id="2.7.1.24"/>
    </reaction>
</comment>
<gene>
    <name evidence="3 5" type="primary">coaE</name>
    <name evidence="5" type="ORF">QQS35_09340</name>
</gene>
<comment type="pathway">
    <text evidence="3">Cofactor biosynthesis; coenzyme A biosynthesis; CoA from (R)-pantothenate: step 5/5.</text>
</comment>
<dbReference type="EC" id="2.7.1.24" evidence="3 4"/>
<dbReference type="EMBL" id="JASTZU010000032">
    <property type="protein sequence ID" value="MDL4840650.1"/>
    <property type="molecule type" value="Genomic_DNA"/>
</dbReference>
<dbReference type="InterPro" id="IPR001977">
    <property type="entry name" value="Depp_CoAkinase"/>
</dbReference>
<dbReference type="Gene3D" id="3.40.50.300">
    <property type="entry name" value="P-loop containing nucleotide triphosphate hydrolases"/>
    <property type="match status" value="1"/>
</dbReference>
<evidence type="ECO:0000256" key="1">
    <source>
        <dbReference type="ARBA" id="ARBA00022741"/>
    </source>
</evidence>
<keyword evidence="3 5" id="KW-0808">Transferase</keyword>
<dbReference type="HAMAP" id="MF_00376">
    <property type="entry name" value="Dephospho_CoA_kinase"/>
    <property type="match status" value="1"/>
</dbReference>
<reference evidence="5 6" key="1">
    <citation type="submission" date="2023-06" db="EMBL/GenBank/DDBJ databases">
        <title>Aquibacillus rhizosphaerae LR5S19.</title>
        <authorList>
            <person name="Sun J.-Q."/>
        </authorList>
    </citation>
    <scope>NUCLEOTIDE SEQUENCE [LARGE SCALE GENOMIC DNA]</scope>
    <source>
        <strain evidence="5 6">LR5S19</strain>
    </source>
</reference>
<comment type="similarity">
    <text evidence="3">Belongs to the CoaE family.</text>
</comment>